<keyword evidence="2" id="KW-1185">Reference proteome</keyword>
<reference evidence="1 2" key="1">
    <citation type="submission" date="2023-07" db="EMBL/GenBank/DDBJ databases">
        <title>Genomic Encyclopedia of Type Strains, Phase IV (KMG-IV): sequencing the most valuable type-strain genomes for metagenomic binning, comparative biology and taxonomic classification.</title>
        <authorList>
            <person name="Goeker M."/>
        </authorList>
    </citation>
    <scope>NUCLEOTIDE SEQUENCE [LARGE SCALE GENOMIC DNA]</scope>
    <source>
        <strain evidence="1 2">DSM 19619</strain>
    </source>
</reference>
<evidence type="ECO:0000313" key="2">
    <source>
        <dbReference type="Proteomes" id="UP001242480"/>
    </source>
</evidence>
<evidence type="ECO:0000313" key="1">
    <source>
        <dbReference type="EMBL" id="MDQ0472791.1"/>
    </source>
</evidence>
<proteinExistence type="predicted"/>
<gene>
    <name evidence="1" type="ORF">QO011_005821</name>
</gene>
<evidence type="ECO:0008006" key="3">
    <source>
        <dbReference type="Google" id="ProtNLM"/>
    </source>
</evidence>
<protein>
    <recommendedName>
        <fullName evidence="3">Transcriptional regulator</fullName>
    </recommendedName>
</protein>
<accession>A0ABU0JEU5</accession>
<dbReference type="EMBL" id="JAUSVX010000013">
    <property type="protein sequence ID" value="MDQ0472791.1"/>
    <property type="molecule type" value="Genomic_DNA"/>
</dbReference>
<organism evidence="1 2">
    <name type="scientific">Labrys wisconsinensis</name>
    <dbReference type="NCBI Taxonomy" id="425677"/>
    <lineage>
        <taxon>Bacteria</taxon>
        <taxon>Pseudomonadati</taxon>
        <taxon>Pseudomonadota</taxon>
        <taxon>Alphaproteobacteria</taxon>
        <taxon>Hyphomicrobiales</taxon>
        <taxon>Xanthobacteraceae</taxon>
        <taxon>Labrys</taxon>
    </lineage>
</organism>
<comment type="caution">
    <text evidence="1">The sequence shown here is derived from an EMBL/GenBank/DDBJ whole genome shotgun (WGS) entry which is preliminary data.</text>
</comment>
<dbReference type="RefSeq" id="WP_307280106.1">
    <property type="nucleotide sequence ID" value="NZ_JAUSVX010000013.1"/>
</dbReference>
<sequence>MDNPLLPTGMTGLIKAATRDLVLAAGGPARVKEILKVSDGQISKWQGDDYPDLMPTWAVAKLSYVKQTPAFARFLAALVNHEVVPVPPDDEGESDLMGDLVGVTRDAAQVTSALGEALSPASPGGSSVTPCEAKGTLSKIGRLERRLDGTKLRLAAVAGRRA</sequence>
<dbReference type="Proteomes" id="UP001242480">
    <property type="component" value="Unassembled WGS sequence"/>
</dbReference>
<name>A0ABU0JEU5_9HYPH</name>